<protein>
    <submittedName>
        <fullName evidence="2">Uncharacterized protein</fullName>
    </submittedName>
</protein>
<organism evidence="2 3">
    <name type="scientific">Paraburkholderia terricola</name>
    <dbReference type="NCBI Taxonomy" id="169427"/>
    <lineage>
        <taxon>Bacteria</taxon>
        <taxon>Pseudomonadati</taxon>
        <taxon>Pseudomonadota</taxon>
        <taxon>Betaproteobacteria</taxon>
        <taxon>Burkholderiales</taxon>
        <taxon>Burkholderiaceae</taxon>
        <taxon>Paraburkholderia</taxon>
    </lineage>
</organism>
<accession>A0A1M6U9E1</accession>
<proteinExistence type="predicted"/>
<name>A0A1M6U9E1_9BURK</name>
<evidence type="ECO:0000313" key="3">
    <source>
        <dbReference type="Proteomes" id="UP000184395"/>
    </source>
</evidence>
<gene>
    <name evidence="2" type="ORF">SAMN05192548_103136</name>
</gene>
<dbReference type="AlphaFoldDB" id="A0A1M6U9E1"/>
<dbReference type="OrthoDB" id="9858024at2"/>
<reference evidence="2 3" key="1">
    <citation type="submission" date="2016-11" db="EMBL/GenBank/DDBJ databases">
        <authorList>
            <person name="Jaros S."/>
            <person name="Januszkiewicz K."/>
            <person name="Wedrychowicz H."/>
        </authorList>
    </citation>
    <scope>NUCLEOTIDE SEQUENCE [LARGE SCALE GENOMIC DNA]</scope>
    <source>
        <strain evidence="2 3">LMG 20594</strain>
    </source>
</reference>
<evidence type="ECO:0000256" key="1">
    <source>
        <dbReference type="SAM" id="Phobius"/>
    </source>
</evidence>
<keyword evidence="1" id="KW-1133">Transmembrane helix</keyword>
<feature type="transmembrane region" description="Helical" evidence="1">
    <location>
        <begin position="7"/>
        <end position="29"/>
    </location>
</feature>
<keyword evidence="1" id="KW-0812">Transmembrane</keyword>
<evidence type="ECO:0000313" key="2">
    <source>
        <dbReference type="EMBL" id="SHK65678.1"/>
    </source>
</evidence>
<dbReference type="RefSeq" id="WP_073431060.1">
    <property type="nucleotide sequence ID" value="NZ_CADFGY010000024.1"/>
</dbReference>
<sequence length="91" mass="10068">MKRFAFRLLLALALTIPIGWLLGLFDWFWMLAKSPAGHRVLGWAAVPFEPLDGESADDPIVVVMLAISFVIAAALVWGAPAAVRIVRRQIR</sequence>
<feature type="transmembrane region" description="Helical" evidence="1">
    <location>
        <begin position="60"/>
        <end position="83"/>
    </location>
</feature>
<keyword evidence="1" id="KW-0472">Membrane</keyword>
<dbReference type="Proteomes" id="UP000184395">
    <property type="component" value="Unassembled WGS sequence"/>
</dbReference>
<dbReference type="EMBL" id="FRAB01000031">
    <property type="protein sequence ID" value="SHK65678.1"/>
    <property type="molecule type" value="Genomic_DNA"/>
</dbReference>